<dbReference type="Proteomes" id="UP001607302">
    <property type="component" value="Unassembled WGS sequence"/>
</dbReference>
<comment type="caution">
    <text evidence="1">The sequence shown here is derived from an EMBL/GenBank/DDBJ whole genome shotgun (WGS) entry which is preliminary data.</text>
</comment>
<dbReference type="EMBL" id="JAUDFV010000110">
    <property type="protein sequence ID" value="KAL2730946.1"/>
    <property type="molecule type" value="Genomic_DNA"/>
</dbReference>
<sequence>MESGVQRETNASVCSVEQRRSATRVLECKPCTYDERRDIRISIWDICTNELVLSTLPYDRINNEDIVVTTRQKPATKRASKQASNLVYPI</sequence>
<evidence type="ECO:0000313" key="2">
    <source>
        <dbReference type="Proteomes" id="UP001607302"/>
    </source>
</evidence>
<proteinExistence type="predicted"/>
<reference evidence="1 2" key="1">
    <citation type="journal article" date="2024" name="Ann. Entomol. Soc. Am.">
        <title>Genomic analyses of the southern and eastern yellowjacket wasps (Hymenoptera: Vespidae) reveal evolutionary signatures of social life.</title>
        <authorList>
            <person name="Catto M.A."/>
            <person name="Caine P.B."/>
            <person name="Orr S.E."/>
            <person name="Hunt B.G."/>
            <person name="Goodisman M.A.D."/>
        </authorList>
    </citation>
    <scope>NUCLEOTIDE SEQUENCE [LARGE SCALE GENOMIC DNA]</scope>
    <source>
        <strain evidence="1">233</strain>
        <tissue evidence="1">Head and thorax</tissue>
    </source>
</reference>
<protein>
    <submittedName>
        <fullName evidence="1">Uncharacterized protein</fullName>
    </submittedName>
</protein>
<accession>A0ABD2BDZ0</accession>
<name>A0ABD2BDZ0_VESSQ</name>
<organism evidence="1 2">
    <name type="scientific">Vespula squamosa</name>
    <name type="common">Southern yellow jacket</name>
    <name type="synonym">Wasp</name>
    <dbReference type="NCBI Taxonomy" id="30214"/>
    <lineage>
        <taxon>Eukaryota</taxon>
        <taxon>Metazoa</taxon>
        <taxon>Ecdysozoa</taxon>
        <taxon>Arthropoda</taxon>
        <taxon>Hexapoda</taxon>
        <taxon>Insecta</taxon>
        <taxon>Pterygota</taxon>
        <taxon>Neoptera</taxon>
        <taxon>Endopterygota</taxon>
        <taxon>Hymenoptera</taxon>
        <taxon>Apocrita</taxon>
        <taxon>Aculeata</taxon>
        <taxon>Vespoidea</taxon>
        <taxon>Vespidae</taxon>
        <taxon>Vespinae</taxon>
        <taxon>Vespula</taxon>
    </lineage>
</organism>
<dbReference type="AlphaFoldDB" id="A0ABD2BDZ0"/>
<keyword evidence="2" id="KW-1185">Reference proteome</keyword>
<evidence type="ECO:0000313" key="1">
    <source>
        <dbReference type="EMBL" id="KAL2730946.1"/>
    </source>
</evidence>
<gene>
    <name evidence="1" type="ORF">V1478_005359</name>
</gene>